<name>A0ABY9DFA2_VITVI</name>
<comment type="subcellular location">
    <subcellularLocation>
        <location evidence="2">Cell membrane</location>
        <topology evidence="2">Single-pass membrane protein</topology>
    </subcellularLocation>
</comment>
<dbReference type="Proteomes" id="UP001227230">
    <property type="component" value="Chromosome 16"/>
</dbReference>
<evidence type="ECO:0000256" key="5">
    <source>
        <dbReference type="ARBA" id="ARBA00022527"/>
    </source>
</evidence>
<evidence type="ECO:0000256" key="17">
    <source>
        <dbReference type="RuleBase" id="RU004335"/>
    </source>
</evidence>
<keyword evidence="7" id="KW-0812">Transmembrane</keyword>
<keyword evidence="10" id="KW-0378">Hydrolase</keyword>
<evidence type="ECO:0000256" key="9">
    <source>
        <dbReference type="ARBA" id="ARBA00022777"/>
    </source>
</evidence>
<comment type="catalytic activity">
    <reaction evidence="1">
        <text>Hydrolysis of (1-&gt;3)-beta-D-glucosidic linkages in (1-&gt;3)-beta-D-glucans.</text>
        <dbReference type="EC" id="3.2.1.39"/>
    </reaction>
</comment>
<accession>A0ABY9DFA2</accession>
<dbReference type="SUPFAM" id="SSF51445">
    <property type="entry name" value="(Trans)glycosidases"/>
    <property type="match status" value="1"/>
</dbReference>
<keyword evidence="14" id="KW-0326">Glycosidase</keyword>
<organism evidence="18 19">
    <name type="scientific">Vitis vinifera</name>
    <name type="common">Grape</name>
    <dbReference type="NCBI Taxonomy" id="29760"/>
    <lineage>
        <taxon>Eukaryota</taxon>
        <taxon>Viridiplantae</taxon>
        <taxon>Streptophyta</taxon>
        <taxon>Embryophyta</taxon>
        <taxon>Tracheophyta</taxon>
        <taxon>Spermatophyta</taxon>
        <taxon>Magnoliopsida</taxon>
        <taxon>eudicotyledons</taxon>
        <taxon>Gunneridae</taxon>
        <taxon>Pentapetalae</taxon>
        <taxon>rosids</taxon>
        <taxon>Vitales</taxon>
        <taxon>Vitaceae</taxon>
        <taxon>Viteae</taxon>
        <taxon>Vitis</taxon>
    </lineage>
</organism>
<dbReference type="EMBL" id="CP126663">
    <property type="protein sequence ID" value="WKA06438.1"/>
    <property type="molecule type" value="Genomic_DNA"/>
</dbReference>
<evidence type="ECO:0000256" key="1">
    <source>
        <dbReference type="ARBA" id="ARBA00000382"/>
    </source>
</evidence>
<evidence type="ECO:0000256" key="16">
    <source>
        <dbReference type="ARBA" id="ARBA00048679"/>
    </source>
</evidence>
<comment type="similarity">
    <text evidence="3 17">Belongs to the glycosyl hydrolase 17 family.</text>
</comment>
<evidence type="ECO:0000256" key="8">
    <source>
        <dbReference type="ARBA" id="ARBA00022741"/>
    </source>
</evidence>
<reference evidence="18 19" key="1">
    <citation type="journal article" date="2023" name="Hortic Res">
        <title>The complete reference genome for grapevine (Vitis vinifera L.) genetics and breeding.</title>
        <authorList>
            <person name="Shi X."/>
            <person name="Cao S."/>
            <person name="Wang X."/>
            <person name="Huang S."/>
            <person name="Wang Y."/>
            <person name="Liu Z."/>
            <person name="Liu W."/>
            <person name="Leng X."/>
            <person name="Peng Y."/>
            <person name="Wang N."/>
            <person name="Wang Y."/>
            <person name="Ma Z."/>
            <person name="Xu X."/>
            <person name="Zhang F."/>
            <person name="Xue H."/>
            <person name="Zhong H."/>
            <person name="Wang Y."/>
            <person name="Zhang K."/>
            <person name="Velt A."/>
            <person name="Avia K."/>
            <person name="Holtgrawe D."/>
            <person name="Grimplet J."/>
            <person name="Matus J.T."/>
            <person name="Ware D."/>
            <person name="Wu X."/>
            <person name="Wang H."/>
            <person name="Liu C."/>
            <person name="Fang Y."/>
            <person name="Rustenholz C."/>
            <person name="Cheng Z."/>
            <person name="Xiao H."/>
            <person name="Zhou Y."/>
        </authorList>
    </citation>
    <scope>NUCLEOTIDE SEQUENCE [LARGE SCALE GENOMIC DNA]</scope>
    <source>
        <strain evidence="19">cv. Pinot noir / PN40024</strain>
        <tissue evidence="18">Leaf</tissue>
    </source>
</reference>
<dbReference type="InterPro" id="IPR047117">
    <property type="entry name" value="PERK1-13-like"/>
</dbReference>
<evidence type="ECO:0000256" key="6">
    <source>
        <dbReference type="ARBA" id="ARBA00022679"/>
    </source>
</evidence>
<dbReference type="PANTHER" id="PTHR47982">
    <property type="entry name" value="PROLINE-RICH RECEPTOR-LIKE PROTEIN KINASE PERK4"/>
    <property type="match status" value="1"/>
</dbReference>
<keyword evidence="5" id="KW-0723">Serine/threonine-protein kinase</keyword>
<evidence type="ECO:0000256" key="3">
    <source>
        <dbReference type="ARBA" id="ARBA00008773"/>
    </source>
</evidence>
<dbReference type="Gene3D" id="3.20.20.80">
    <property type="entry name" value="Glycosidases"/>
    <property type="match status" value="1"/>
</dbReference>
<evidence type="ECO:0000256" key="2">
    <source>
        <dbReference type="ARBA" id="ARBA00004162"/>
    </source>
</evidence>
<protein>
    <submittedName>
        <fullName evidence="18">Uncharacterized protein</fullName>
    </submittedName>
</protein>
<dbReference type="PANTHER" id="PTHR47982:SF35">
    <property type="entry name" value="PROLINE-RICH RECEPTOR-LIKE PROTEIN KINASE PERK1-RELATED"/>
    <property type="match status" value="1"/>
</dbReference>
<gene>
    <name evidence="18" type="ORF">VitviT2T_024335</name>
</gene>
<evidence type="ECO:0000256" key="10">
    <source>
        <dbReference type="ARBA" id="ARBA00022801"/>
    </source>
</evidence>
<evidence type="ECO:0000256" key="4">
    <source>
        <dbReference type="ARBA" id="ARBA00022475"/>
    </source>
</evidence>
<proteinExistence type="inferred from homology"/>
<comment type="catalytic activity">
    <reaction evidence="15">
        <text>L-threonyl-[protein] + ATP = O-phospho-L-threonyl-[protein] + ADP + H(+)</text>
        <dbReference type="Rhea" id="RHEA:46608"/>
        <dbReference type="Rhea" id="RHEA-COMP:11060"/>
        <dbReference type="Rhea" id="RHEA-COMP:11605"/>
        <dbReference type="ChEBI" id="CHEBI:15378"/>
        <dbReference type="ChEBI" id="CHEBI:30013"/>
        <dbReference type="ChEBI" id="CHEBI:30616"/>
        <dbReference type="ChEBI" id="CHEBI:61977"/>
        <dbReference type="ChEBI" id="CHEBI:456216"/>
        <dbReference type="EC" id="2.7.11.1"/>
    </reaction>
</comment>
<keyword evidence="11" id="KW-0067">ATP-binding</keyword>
<evidence type="ECO:0000256" key="13">
    <source>
        <dbReference type="ARBA" id="ARBA00023136"/>
    </source>
</evidence>
<keyword evidence="12" id="KW-1133">Transmembrane helix</keyword>
<keyword evidence="19" id="KW-1185">Reference proteome</keyword>
<dbReference type="InterPro" id="IPR000490">
    <property type="entry name" value="Glyco_hydro_17"/>
</dbReference>
<evidence type="ECO:0000256" key="15">
    <source>
        <dbReference type="ARBA" id="ARBA00047899"/>
    </source>
</evidence>
<keyword evidence="13" id="KW-0472">Membrane</keyword>
<evidence type="ECO:0000313" key="19">
    <source>
        <dbReference type="Proteomes" id="UP001227230"/>
    </source>
</evidence>
<keyword evidence="9" id="KW-0418">Kinase</keyword>
<dbReference type="Pfam" id="PF00332">
    <property type="entry name" value="Glyco_hydro_17"/>
    <property type="match status" value="1"/>
</dbReference>
<evidence type="ECO:0000256" key="11">
    <source>
        <dbReference type="ARBA" id="ARBA00022840"/>
    </source>
</evidence>
<evidence type="ECO:0000256" key="12">
    <source>
        <dbReference type="ARBA" id="ARBA00022989"/>
    </source>
</evidence>
<sequence length="130" mass="15002">MVANLLKQNKIGKVKLFDENTYCLNALRESGIQVMVGIPNKLLSMLSSSTDACDFRVIQNARPLLTRALEDENFGILGDPHLQKDYNHLEMVRMFACVATCVRHSARRRPRMCQIVRAWERDRLLHRCIC</sequence>
<dbReference type="InterPro" id="IPR017853">
    <property type="entry name" value="GH"/>
</dbReference>
<keyword evidence="4" id="KW-1003">Cell membrane</keyword>
<evidence type="ECO:0000256" key="14">
    <source>
        <dbReference type="ARBA" id="ARBA00023295"/>
    </source>
</evidence>
<comment type="catalytic activity">
    <reaction evidence="16">
        <text>L-seryl-[protein] + ATP = O-phospho-L-seryl-[protein] + ADP + H(+)</text>
        <dbReference type="Rhea" id="RHEA:17989"/>
        <dbReference type="Rhea" id="RHEA-COMP:9863"/>
        <dbReference type="Rhea" id="RHEA-COMP:11604"/>
        <dbReference type="ChEBI" id="CHEBI:15378"/>
        <dbReference type="ChEBI" id="CHEBI:29999"/>
        <dbReference type="ChEBI" id="CHEBI:30616"/>
        <dbReference type="ChEBI" id="CHEBI:83421"/>
        <dbReference type="ChEBI" id="CHEBI:456216"/>
        <dbReference type="EC" id="2.7.11.1"/>
    </reaction>
</comment>
<evidence type="ECO:0000256" key="7">
    <source>
        <dbReference type="ARBA" id="ARBA00022692"/>
    </source>
</evidence>
<keyword evidence="8" id="KW-0547">Nucleotide-binding</keyword>
<keyword evidence="6" id="KW-0808">Transferase</keyword>
<evidence type="ECO:0000313" key="18">
    <source>
        <dbReference type="EMBL" id="WKA06438.1"/>
    </source>
</evidence>